<feature type="transmembrane region" description="Helical" evidence="2">
    <location>
        <begin position="423"/>
        <end position="443"/>
    </location>
</feature>
<dbReference type="RefSeq" id="WP_377464382.1">
    <property type="nucleotide sequence ID" value="NZ_JBHUOP010000001.1"/>
</dbReference>
<keyword evidence="2" id="KW-0472">Membrane</keyword>
<keyword evidence="2" id="KW-0812">Transmembrane</keyword>
<comment type="caution">
    <text evidence="3">The sequence shown here is derived from an EMBL/GenBank/DDBJ whole genome shotgun (WGS) entry which is preliminary data.</text>
</comment>
<evidence type="ECO:0000256" key="1">
    <source>
        <dbReference type="SAM" id="MobiDB-lite"/>
    </source>
</evidence>
<reference evidence="4" key="1">
    <citation type="journal article" date="2019" name="Int. J. Syst. Evol. Microbiol.">
        <title>The Global Catalogue of Microorganisms (GCM) 10K type strain sequencing project: providing services to taxonomists for standard genome sequencing and annotation.</title>
        <authorList>
            <consortium name="The Broad Institute Genomics Platform"/>
            <consortium name="The Broad Institute Genome Sequencing Center for Infectious Disease"/>
            <person name="Wu L."/>
            <person name="Ma J."/>
        </authorList>
    </citation>
    <scope>NUCLEOTIDE SEQUENCE [LARGE SCALE GENOMIC DNA]</scope>
    <source>
        <strain evidence="4">KCTC 33576</strain>
    </source>
</reference>
<feature type="compositionally biased region" description="Basic residues" evidence="1">
    <location>
        <begin position="261"/>
        <end position="271"/>
    </location>
</feature>
<sequence length="464" mass="50141">MPVIPDIYADLEHYGLTVMGLCVEPREDGSHVSVAEVSAYLAARSVLATLTSGALFGTCSSVVVNVLIHTAESTDQSAIAIASHDQKIARGQSAEEFVLGLCHSLGAPITIDDEVRFHPGATEPVAVDPEQEPVEHSRALTVFRGAVPHSAYQALLLLEGEGAYGIVADHQLVIPARGYTAIPQDFGFHREPLPAFVFSQQGERRFVALHMATNKPFAIGISTAHRYEQVLSVAKDSDVARVIELISTNPLVLIDEDLPHRPKRRGPRTTRRSRDLVESHRTFDTLSSRAEELAQTAPSEFFATVAEAAGLPRDVIQALREFEEQPSDSSPSALGQIPLTPVAALPEGWWLRFRVVAAMYTLLFALPPGRSGTFMAFVQRLRGKISTQVIAAIVFSAFSIGCGLLALWPSVVAEDGFENPVRIFAAVSALFFLQASAFAWSAIGKLAGAKALLDQARKDGVLPY</sequence>
<accession>A0ABW5X941</accession>
<gene>
    <name evidence="3" type="ORF">ACFSYH_00140</name>
</gene>
<feature type="region of interest" description="Disordered" evidence="1">
    <location>
        <begin position="258"/>
        <end position="278"/>
    </location>
</feature>
<evidence type="ECO:0000256" key="2">
    <source>
        <dbReference type="SAM" id="Phobius"/>
    </source>
</evidence>
<keyword evidence="4" id="KW-1185">Reference proteome</keyword>
<keyword evidence="2" id="KW-1133">Transmembrane helix</keyword>
<organism evidence="3 4">
    <name type="scientific">Populibacterium corticicola</name>
    <dbReference type="NCBI Taxonomy" id="1812826"/>
    <lineage>
        <taxon>Bacteria</taxon>
        <taxon>Bacillati</taxon>
        <taxon>Actinomycetota</taxon>
        <taxon>Actinomycetes</taxon>
        <taxon>Micrococcales</taxon>
        <taxon>Jonesiaceae</taxon>
        <taxon>Populibacterium</taxon>
    </lineage>
</organism>
<evidence type="ECO:0000313" key="4">
    <source>
        <dbReference type="Proteomes" id="UP001597391"/>
    </source>
</evidence>
<name>A0ABW5X941_9MICO</name>
<evidence type="ECO:0000313" key="3">
    <source>
        <dbReference type="EMBL" id="MFD2838986.1"/>
    </source>
</evidence>
<proteinExistence type="predicted"/>
<feature type="transmembrane region" description="Helical" evidence="2">
    <location>
        <begin position="389"/>
        <end position="411"/>
    </location>
</feature>
<dbReference type="Proteomes" id="UP001597391">
    <property type="component" value="Unassembled WGS sequence"/>
</dbReference>
<dbReference type="EMBL" id="JBHUOP010000001">
    <property type="protein sequence ID" value="MFD2838986.1"/>
    <property type="molecule type" value="Genomic_DNA"/>
</dbReference>
<protein>
    <submittedName>
        <fullName evidence="3">Uncharacterized protein</fullName>
    </submittedName>
</protein>
<feature type="transmembrane region" description="Helical" evidence="2">
    <location>
        <begin position="349"/>
        <end position="368"/>
    </location>
</feature>